<keyword evidence="1" id="KW-0732">Signal</keyword>
<evidence type="ECO:0000256" key="1">
    <source>
        <dbReference type="SAM" id="SignalP"/>
    </source>
</evidence>
<dbReference type="AlphaFoldDB" id="A0A1Y1JBP6"/>
<gene>
    <name evidence="2" type="ORF">PGO_020680</name>
</gene>
<name>A0A1Y1JBP6_PLAGO</name>
<dbReference type="OrthoDB" id="371419at2759"/>
<dbReference type="OMA" id="YIQRVHQ"/>
<evidence type="ECO:0000313" key="2">
    <source>
        <dbReference type="EMBL" id="GAW79098.1"/>
    </source>
</evidence>
<protein>
    <recommendedName>
        <fullName evidence="4">S1 motif domain-containing protein</fullName>
    </recommendedName>
</protein>
<proteinExistence type="predicted"/>
<evidence type="ECO:0008006" key="4">
    <source>
        <dbReference type="Google" id="ProtNLM"/>
    </source>
</evidence>
<dbReference type="InterPro" id="IPR012340">
    <property type="entry name" value="NA-bd_OB-fold"/>
</dbReference>
<dbReference type="EMBL" id="BDQF01000002">
    <property type="protein sequence ID" value="GAW79098.1"/>
    <property type="molecule type" value="Genomic_DNA"/>
</dbReference>
<dbReference type="RefSeq" id="XP_028541687.1">
    <property type="nucleotide sequence ID" value="XM_028685886.1"/>
</dbReference>
<dbReference type="GeneID" id="39745798"/>
<dbReference type="Proteomes" id="UP000195521">
    <property type="component" value="Unassembled WGS sequence"/>
</dbReference>
<accession>A0A1Y1JBP6</accession>
<dbReference type="Gene3D" id="2.40.50.140">
    <property type="entry name" value="Nucleic acid-binding proteins"/>
    <property type="match status" value="1"/>
</dbReference>
<feature type="chain" id="PRO_5012869631" description="S1 motif domain-containing protein" evidence="1">
    <location>
        <begin position="17"/>
        <end position="232"/>
    </location>
</feature>
<sequence>MLSPFTIFFVLHLVSSVSLNVAHKNSFINGSFENVLKCTRFQSRRRRKKHFQSNNSATHTQSNVIFKQITERDYPFRKYNIGDLFYGRILSMNKKNVKLDILCDRKAYLNTSEYFRSPILHKYIFVLLKIHNIIRVKIKYIQKIHQKITVHIQKYSYDEILSSFKNDYNLINARILDVKGNHLLLYLAPKIHAKLPLPHGGERIERFKSGNDILVKIDCFDKEREELYVKLP</sequence>
<evidence type="ECO:0000313" key="3">
    <source>
        <dbReference type="Proteomes" id="UP000195521"/>
    </source>
</evidence>
<reference evidence="3" key="1">
    <citation type="submission" date="2017-04" db="EMBL/GenBank/DDBJ databases">
        <title>Plasmodium gonderi genome.</title>
        <authorList>
            <person name="Arisue N."/>
            <person name="Honma H."/>
            <person name="Kawai S."/>
            <person name="Tougan T."/>
            <person name="Tanabe K."/>
            <person name="Horii T."/>
        </authorList>
    </citation>
    <scope>NUCLEOTIDE SEQUENCE [LARGE SCALE GENOMIC DNA]</scope>
    <source>
        <strain evidence="3">ATCC 30045</strain>
    </source>
</reference>
<feature type="signal peptide" evidence="1">
    <location>
        <begin position="1"/>
        <end position="16"/>
    </location>
</feature>
<comment type="caution">
    <text evidence="2">The sequence shown here is derived from an EMBL/GenBank/DDBJ whole genome shotgun (WGS) entry which is preliminary data.</text>
</comment>
<dbReference type="SUPFAM" id="SSF50249">
    <property type="entry name" value="Nucleic acid-binding proteins"/>
    <property type="match status" value="1"/>
</dbReference>
<organism evidence="2 3">
    <name type="scientific">Plasmodium gonderi</name>
    <dbReference type="NCBI Taxonomy" id="77519"/>
    <lineage>
        <taxon>Eukaryota</taxon>
        <taxon>Sar</taxon>
        <taxon>Alveolata</taxon>
        <taxon>Apicomplexa</taxon>
        <taxon>Aconoidasida</taxon>
        <taxon>Haemosporida</taxon>
        <taxon>Plasmodiidae</taxon>
        <taxon>Plasmodium</taxon>
        <taxon>Plasmodium (Plasmodium)</taxon>
    </lineage>
</organism>
<keyword evidence="3" id="KW-1185">Reference proteome</keyword>